<dbReference type="SUPFAM" id="SSF55904">
    <property type="entry name" value="Ornithine decarboxylase C-terminal domain"/>
    <property type="match status" value="1"/>
</dbReference>
<evidence type="ECO:0000259" key="7">
    <source>
        <dbReference type="Pfam" id="PF03711"/>
    </source>
</evidence>
<dbReference type="InterPro" id="IPR008286">
    <property type="entry name" value="Prn/Lys/Arg_de-COase_C"/>
</dbReference>
<reference evidence="9" key="1">
    <citation type="submission" date="2017-01" db="EMBL/GenBank/DDBJ databases">
        <authorList>
            <person name="Varghese N."/>
            <person name="Submissions S."/>
        </authorList>
    </citation>
    <scope>NUCLEOTIDE SEQUENCE [LARGE SCALE GENOMIC DNA]</scope>
    <source>
        <strain evidence="9">DSM 16176</strain>
    </source>
</reference>
<protein>
    <submittedName>
        <fullName evidence="8">Arginine/lysine/ornithine decarboxylase</fullName>
    </submittedName>
</protein>
<comment type="cofactor">
    <cofactor evidence="1">
        <name>pyridoxal 5'-phosphate</name>
        <dbReference type="ChEBI" id="CHEBI:597326"/>
    </cofactor>
</comment>
<feature type="domain" description="Orn/Lys/Arg decarboxylases family 1 pyridoxal-P attachment site" evidence="6">
    <location>
        <begin position="22"/>
        <end position="313"/>
    </location>
</feature>
<dbReference type="InterPro" id="IPR036633">
    <property type="entry name" value="Prn/Lys/Arg_de-COase_C_sf"/>
</dbReference>
<evidence type="ECO:0000256" key="2">
    <source>
        <dbReference type="ARBA" id="ARBA00010671"/>
    </source>
</evidence>
<dbReference type="EMBL" id="FTOO01000005">
    <property type="protein sequence ID" value="SIS84920.1"/>
    <property type="molecule type" value="Genomic_DNA"/>
</dbReference>
<dbReference type="GO" id="GO:0016831">
    <property type="term" value="F:carboxy-lyase activity"/>
    <property type="evidence" value="ECO:0007669"/>
    <property type="project" value="UniProtKB-KW"/>
</dbReference>
<dbReference type="PANTHER" id="PTHR43277">
    <property type="entry name" value="ARGININE DECARBOXYLASE"/>
    <property type="match status" value="1"/>
</dbReference>
<proteinExistence type="inferred from homology"/>
<keyword evidence="5" id="KW-0456">Lyase</keyword>
<dbReference type="SUPFAM" id="SSF53383">
    <property type="entry name" value="PLP-dependent transferases"/>
    <property type="match status" value="1"/>
</dbReference>
<feature type="domain" description="Orn/Lys/Arg decarboxylase C-terminal" evidence="7">
    <location>
        <begin position="411"/>
        <end position="451"/>
    </location>
</feature>
<dbReference type="Pfam" id="PF03711">
    <property type="entry name" value="OKR_DC_1_C"/>
    <property type="match status" value="1"/>
</dbReference>
<dbReference type="Pfam" id="PF01276">
    <property type="entry name" value="OKR_DC_1"/>
    <property type="match status" value="1"/>
</dbReference>
<evidence type="ECO:0000256" key="3">
    <source>
        <dbReference type="ARBA" id="ARBA00022793"/>
    </source>
</evidence>
<evidence type="ECO:0000256" key="1">
    <source>
        <dbReference type="ARBA" id="ARBA00001933"/>
    </source>
</evidence>
<evidence type="ECO:0000259" key="6">
    <source>
        <dbReference type="Pfam" id="PF01276"/>
    </source>
</evidence>
<gene>
    <name evidence="8" type="ORF">SAMN05421799_105116</name>
</gene>
<sequence length="476" mass="52256">MTQGMRQDTSMAALAETFMAETPILDRLMRHAARERASFHVPGHHGRYLPQPLSSWLGQALKLDLTELEGLDNFHSASDCIAASEELCARHYGAHRTYYSVNGATACVMAAIKGACQAPGDRVLVMGPCHMSVWRGLVYADASPLWVASPWDASRQAFQPPSPEALEVALTQRPGVRAVFVTSPTYQGFAADVRALADVAHRHGALLLVDEAHGAHFGLDPRLPLHSVAQGADIVVQSPHKTLPCLTQAAWVHVSRPDVARAVHEALLFLHTTSPSYLLLAALDAAQAFLRSGRDIVRETLDRIEMYRGFDEREDPMRLWVPTGAESRSAELARRLEADGMFLEYWDACGALALFGFGQTERDFARFFAVYEAWRAEDDAAEHDESPMVAHLYELPADVDVRPSETERLPSRRVPLREAAGCIAKRPIAPYPPGVPAVWPGQVISRAHADVLAQMWAKGYDIVGVDTDGTIEVCDA</sequence>
<keyword evidence="9" id="KW-1185">Reference proteome</keyword>
<evidence type="ECO:0000313" key="8">
    <source>
        <dbReference type="EMBL" id="SIS84920.1"/>
    </source>
</evidence>
<evidence type="ECO:0000256" key="4">
    <source>
        <dbReference type="ARBA" id="ARBA00022898"/>
    </source>
</evidence>
<dbReference type="InterPro" id="IPR052357">
    <property type="entry name" value="Orn_Lys_Arg_decarboxylase-I"/>
</dbReference>
<dbReference type="Proteomes" id="UP000186156">
    <property type="component" value="Unassembled WGS sequence"/>
</dbReference>
<keyword evidence="4" id="KW-0663">Pyridoxal phosphate</keyword>
<accession>A0A1N7MFW0</accession>
<organism evidence="8 9">
    <name type="scientific">Alicyclobacillus vulcanalis</name>
    <dbReference type="NCBI Taxonomy" id="252246"/>
    <lineage>
        <taxon>Bacteria</taxon>
        <taxon>Bacillati</taxon>
        <taxon>Bacillota</taxon>
        <taxon>Bacilli</taxon>
        <taxon>Bacillales</taxon>
        <taxon>Alicyclobacillaceae</taxon>
        <taxon>Alicyclobacillus</taxon>
    </lineage>
</organism>
<name>A0A1N7MFW0_9BACL</name>
<dbReference type="STRING" id="252246.SAMN05421799_105116"/>
<evidence type="ECO:0000313" key="9">
    <source>
        <dbReference type="Proteomes" id="UP000186156"/>
    </source>
</evidence>
<dbReference type="AlphaFoldDB" id="A0A1N7MFW0"/>
<dbReference type="InterPro" id="IPR015421">
    <property type="entry name" value="PyrdxlP-dep_Trfase_major"/>
</dbReference>
<dbReference type="Gene3D" id="3.90.105.10">
    <property type="entry name" value="Molybdopterin biosynthesis moea protein, domain 2"/>
    <property type="match status" value="1"/>
</dbReference>
<dbReference type="PANTHER" id="PTHR43277:SF4">
    <property type="entry name" value="ARGININE DECARBOXYLASE"/>
    <property type="match status" value="1"/>
</dbReference>
<dbReference type="Gene3D" id="3.40.640.10">
    <property type="entry name" value="Type I PLP-dependent aspartate aminotransferase-like (Major domain)"/>
    <property type="match status" value="1"/>
</dbReference>
<comment type="similarity">
    <text evidence="2">Belongs to the Orn/Lys/Arg decarboxylase class-I family.</text>
</comment>
<dbReference type="InterPro" id="IPR015424">
    <property type="entry name" value="PyrdxlP-dep_Trfase"/>
</dbReference>
<keyword evidence="3" id="KW-0210">Decarboxylase</keyword>
<dbReference type="InterPro" id="IPR000310">
    <property type="entry name" value="Orn/Lys/Arg_deCO2ase_major_dom"/>
</dbReference>
<evidence type="ECO:0000256" key="5">
    <source>
        <dbReference type="ARBA" id="ARBA00023239"/>
    </source>
</evidence>